<sequence>MRLLCVLAHACLRSDAFVVY</sequence>
<proteinExistence type="predicted"/>
<dbReference type="AlphaFoldDB" id="A0A2P2Q871"/>
<reference evidence="1" key="1">
    <citation type="submission" date="2018-02" db="EMBL/GenBank/DDBJ databases">
        <title>Rhizophora mucronata_Transcriptome.</title>
        <authorList>
            <person name="Meera S.P."/>
            <person name="Sreeshan A."/>
            <person name="Augustine A."/>
        </authorList>
    </citation>
    <scope>NUCLEOTIDE SEQUENCE</scope>
    <source>
        <tissue evidence="1">Leaf</tissue>
    </source>
</reference>
<name>A0A2P2Q871_RHIMU</name>
<dbReference type="EMBL" id="GGEC01082660">
    <property type="protein sequence ID" value="MBX63144.1"/>
    <property type="molecule type" value="Transcribed_RNA"/>
</dbReference>
<evidence type="ECO:0000313" key="1">
    <source>
        <dbReference type="EMBL" id="MBX63144.1"/>
    </source>
</evidence>
<accession>A0A2P2Q871</accession>
<organism evidence="1">
    <name type="scientific">Rhizophora mucronata</name>
    <name type="common">Asiatic mangrove</name>
    <dbReference type="NCBI Taxonomy" id="61149"/>
    <lineage>
        <taxon>Eukaryota</taxon>
        <taxon>Viridiplantae</taxon>
        <taxon>Streptophyta</taxon>
        <taxon>Embryophyta</taxon>
        <taxon>Tracheophyta</taxon>
        <taxon>Spermatophyta</taxon>
        <taxon>Magnoliopsida</taxon>
        <taxon>eudicotyledons</taxon>
        <taxon>Gunneridae</taxon>
        <taxon>Pentapetalae</taxon>
        <taxon>rosids</taxon>
        <taxon>fabids</taxon>
        <taxon>Malpighiales</taxon>
        <taxon>Rhizophoraceae</taxon>
        <taxon>Rhizophora</taxon>
    </lineage>
</organism>
<protein>
    <submittedName>
        <fullName evidence="1">Uncharacterized protein</fullName>
    </submittedName>
</protein>